<name>A0A1M6CHV0_9BACT</name>
<dbReference type="Proteomes" id="UP000183994">
    <property type="component" value="Unassembled WGS sequence"/>
</dbReference>
<dbReference type="InterPro" id="IPR008254">
    <property type="entry name" value="Flavodoxin/NO_synth"/>
</dbReference>
<dbReference type="PROSITE" id="PS00201">
    <property type="entry name" value="FLAVODOXIN"/>
    <property type="match status" value="1"/>
</dbReference>
<dbReference type="Pfam" id="PF12641">
    <property type="entry name" value="Flavodoxin_3"/>
    <property type="match status" value="1"/>
</dbReference>
<evidence type="ECO:0000259" key="2">
    <source>
        <dbReference type="Pfam" id="PF12641"/>
    </source>
</evidence>
<feature type="domain" description="Flavodoxin-like" evidence="2">
    <location>
        <begin position="4"/>
        <end position="155"/>
    </location>
</feature>
<organism evidence="3 4">
    <name type="scientific">Desulfatibacillum alkenivorans DSM 16219</name>
    <dbReference type="NCBI Taxonomy" id="1121393"/>
    <lineage>
        <taxon>Bacteria</taxon>
        <taxon>Pseudomonadati</taxon>
        <taxon>Thermodesulfobacteriota</taxon>
        <taxon>Desulfobacteria</taxon>
        <taxon>Desulfobacterales</taxon>
        <taxon>Desulfatibacillaceae</taxon>
        <taxon>Desulfatibacillum</taxon>
    </lineage>
</organism>
<dbReference type="InterPro" id="IPR029039">
    <property type="entry name" value="Flavoprotein-like_sf"/>
</dbReference>
<dbReference type="GO" id="GO:0010181">
    <property type="term" value="F:FMN binding"/>
    <property type="evidence" value="ECO:0007669"/>
    <property type="project" value="InterPro"/>
</dbReference>
<sequence length="158" mass="16650">MKSLVVYSSQSGNTEKLAKAVYENLDGEKDIFPLAQAPEAGDYDLIGVGFWLQAGKPDPKSQEYLASLPEGAKVFLFATHGAAKGSAHASGAMEFAKSLLKNAEVAGAYSCQGEVNPKVLEKVKAKPEPPPWIGDAPAAAGHPDAKDLEELAEIVRAL</sequence>
<dbReference type="AlphaFoldDB" id="A0A1M6CHV0"/>
<dbReference type="EMBL" id="FQZU01000001">
    <property type="protein sequence ID" value="SHI60278.1"/>
    <property type="molecule type" value="Genomic_DNA"/>
</dbReference>
<dbReference type="STRING" id="1121393.SAMN02745216_00239"/>
<evidence type="ECO:0000313" key="4">
    <source>
        <dbReference type="Proteomes" id="UP000183994"/>
    </source>
</evidence>
<accession>A0A1M6CHV0</accession>
<dbReference type="GO" id="GO:0006783">
    <property type="term" value="P:heme biosynthetic process"/>
    <property type="evidence" value="ECO:0007669"/>
    <property type="project" value="TreeGrafter"/>
</dbReference>
<proteinExistence type="predicted"/>
<dbReference type="InterPro" id="IPR052200">
    <property type="entry name" value="Protoporphyrinogen_IX_DH"/>
</dbReference>
<reference evidence="4" key="1">
    <citation type="submission" date="2016-11" db="EMBL/GenBank/DDBJ databases">
        <authorList>
            <person name="Varghese N."/>
            <person name="Submissions S."/>
        </authorList>
    </citation>
    <scope>NUCLEOTIDE SEQUENCE [LARGE SCALE GENOMIC DNA]</scope>
    <source>
        <strain evidence="4">DSM 16219</strain>
    </source>
</reference>
<gene>
    <name evidence="3" type="ORF">SAMN02745216_00239</name>
</gene>
<evidence type="ECO:0000313" key="3">
    <source>
        <dbReference type="EMBL" id="SHI60278.1"/>
    </source>
</evidence>
<dbReference type="OrthoDB" id="307208at2"/>
<comment type="cofactor">
    <cofactor evidence="1">
        <name>FMN</name>
        <dbReference type="ChEBI" id="CHEBI:58210"/>
    </cofactor>
</comment>
<dbReference type="GO" id="GO:0070819">
    <property type="term" value="F:menaquinone-dependent protoporphyrinogen oxidase activity"/>
    <property type="evidence" value="ECO:0007669"/>
    <property type="project" value="TreeGrafter"/>
</dbReference>
<dbReference type="InterPro" id="IPR001226">
    <property type="entry name" value="Flavodoxin_CS"/>
</dbReference>
<dbReference type="RefSeq" id="WP_073472052.1">
    <property type="nucleotide sequence ID" value="NZ_FQZU01000001.1"/>
</dbReference>
<dbReference type="PANTHER" id="PTHR38030:SF2">
    <property type="entry name" value="PROTOPORPHYRINOGEN IX DEHYDROGENASE [QUINONE]"/>
    <property type="match status" value="1"/>
</dbReference>
<dbReference type="Gene3D" id="3.40.50.360">
    <property type="match status" value="1"/>
</dbReference>
<dbReference type="GO" id="GO:0009055">
    <property type="term" value="F:electron transfer activity"/>
    <property type="evidence" value="ECO:0007669"/>
    <property type="project" value="InterPro"/>
</dbReference>
<evidence type="ECO:0000256" key="1">
    <source>
        <dbReference type="ARBA" id="ARBA00001917"/>
    </source>
</evidence>
<dbReference type="PANTHER" id="PTHR38030">
    <property type="entry name" value="PROTOPORPHYRINOGEN IX DEHYDROGENASE [MENAQUINONE]"/>
    <property type="match status" value="1"/>
</dbReference>
<protein>
    <submittedName>
        <fullName evidence="3">Flavodoxin</fullName>
    </submittedName>
</protein>
<dbReference type="SUPFAM" id="SSF52218">
    <property type="entry name" value="Flavoproteins"/>
    <property type="match status" value="1"/>
</dbReference>
<keyword evidence="4" id="KW-1185">Reference proteome</keyword>